<dbReference type="EMBL" id="CAKJVE010000004">
    <property type="protein sequence ID" value="CAG9704716.1"/>
    <property type="molecule type" value="Genomic_DNA"/>
</dbReference>
<gene>
    <name evidence="1" type="ORF">CNEO_41446</name>
</gene>
<protein>
    <submittedName>
        <fullName evidence="1">Uncharacterized protein</fullName>
    </submittedName>
</protein>
<accession>A0AA86JG91</accession>
<evidence type="ECO:0000313" key="2">
    <source>
        <dbReference type="Proteomes" id="UP000789738"/>
    </source>
</evidence>
<organism evidence="1 2">
    <name type="scientific">Clostridium neonatale</name>
    <dbReference type="NCBI Taxonomy" id="137838"/>
    <lineage>
        <taxon>Bacteria</taxon>
        <taxon>Bacillati</taxon>
        <taxon>Bacillota</taxon>
        <taxon>Clostridia</taxon>
        <taxon>Eubacteriales</taxon>
        <taxon>Clostridiaceae</taxon>
        <taxon>Clostridium</taxon>
    </lineage>
</organism>
<evidence type="ECO:0000313" key="1">
    <source>
        <dbReference type="EMBL" id="CAG9704716.1"/>
    </source>
</evidence>
<comment type="caution">
    <text evidence="1">The sequence shown here is derived from an EMBL/GenBank/DDBJ whole genome shotgun (WGS) entry which is preliminary data.</text>
</comment>
<sequence>MFFVKNKKHIVFNMFLDKKSIVNQNNYLVLICYTYIFL</sequence>
<proteinExistence type="predicted"/>
<reference evidence="1" key="1">
    <citation type="submission" date="2021-10" db="EMBL/GenBank/DDBJ databases">
        <authorList>
            <person name="Mesa V."/>
        </authorList>
    </citation>
    <scope>NUCLEOTIDE SEQUENCE</scope>
    <source>
        <strain evidence="1">CC3_PB</strain>
    </source>
</reference>
<dbReference type="Proteomes" id="UP000789738">
    <property type="component" value="Unassembled WGS sequence"/>
</dbReference>
<name>A0AA86JG91_9CLOT</name>
<dbReference type="AlphaFoldDB" id="A0AA86JG91"/>